<keyword evidence="2" id="KW-1185">Reference proteome</keyword>
<dbReference type="Proteomes" id="UP001634394">
    <property type="component" value="Unassembled WGS sequence"/>
</dbReference>
<comment type="caution">
    <text evidence="1">The sequence shown here is derived from an EMBL/GenBank/DDBJ whole genome shotgun (WGS) entry which is preliminary data.</text>
</comment>
<dbReference type="PANTHER" id="PTHR45913:SF21">
    <property type="entry name" value="DUF4371 DOMAIN-CONTAINING PROTEIN"/>
    <property type="match status" value="1"/>
</dbReference>
<organism evidence="1 2">
    <name type="scientific">Sinanodonta woodiana</name>
    <name type="common">Chinese pond mussel</name>
    <name type="synonym">Anodonta woodiana</name>
    <dbReference type="NCBI Taxonomy" id="1069815"/>
    <lineage>
        <taxon>Eukaryota</taxon>
        <taxon>Metazoa</taxon>
        <taxon>Spiralia</taxon>
        <taxon>Lophotrochozoa</taxon>
        <taxon>Mollusca</taxon>
        <taxon>Bivalvia</taxon>
        <taxon>Autobranchia</taxon>
        <taxon>Heteroconchia</taxon>
        <taxon>Palaeoheterodonta</taxon>
        <taxon>Unionida</taxon>
        <taxon>Unionoidea</taxon>
        <taxon>Unionidae</taxon>
        <taxon>Unioninae</taxon>
        <taxon>Sinanodonta</taxon>
    </lineage>
</organism>
<evidence type="ECO:0000313" key="2">
    <source>
        <dbReference type="Proteomes" id="UP001634394"/>
    </source>
</evidence>
<evidence type="ECO:0000313" key="1">
    <source>
        <dbReference type="EMBL" id="KAL3892421.1"/>
    </source>
</evidence>
<gene>
    <name evidence="1" type="ORF">ACJMK2_004629</name>
</gene>
<accession>A0ABD3Y2U2</accession>
<protein>
    <submittedName>
        <fullName evidence="1">Uncharacterized protein</fullName>
    </submittedName>
</protein>
<dbReference type="PANTHER" id="PTHR45913">
    <property type="entry name" value="EPM2A-INTERACTING PROTEIN 1"/>
    <property type="match status" value="1"/>
</dbReference>
<dbReference type="AlphaFoldDB" id="A0ABD3Y2U2"/>
<dbReference type="EMBL" id="JBJQND010000001">
    <property type="protein sequence ID" value="KAL3892421.1"/>
    <property type="molecule type" value="Genomic_DNA"/>
</dbReference>
<reference evidence="1 2" key="1">
    <citation type="submission" date="2024-11" db="EMBL/GenBank/DDBJ databases">
        <title>Chromosome-level genome assembly of the freshwater bivalve Anodonta woodiana.</title>
        <authorList>
            <person name="Chen X."/>
        </authorList>
    </citation>
    <scope>NUCLEOTIDE SEQUENCE [LARGE SCALE GENOMIC DNA]</scope>
    <source>
        <strain evidence="1">MN2024</strain>
        <tissue evidence="1">Gills</tissue>
    </source>
</reference>
<sequence>MAEKRKRKIDDECRQFQEEWSLKYFFIKSGEKALRAICNETVAVMKEYNLRRHHQSKHQEKYVQLEGKVRSENLSKLQNQLISQRTMFSKFSNENEFLTKASYKVAYVLAKSGKPFTDGEVVKECLLLLQTYLVI</sequence>
<name>A0ABD3Y2U2_SINWO</name>
<proteinExistence type="predicted"/>